<proteinExistence type="predicted"/>
<reference evidence="1 2" key="1">
    <citation type="submission" date="2016-01" db="EMBL/GenBank/DDBJ databases">
        <title>Investigation of taxonomic status of Bacillus aminovorans.</title>
        <authorList>
            <person name="Verma A."/>
            <person name="Pal Y."/>
            <person name="Krishnamurthi S."/>
        </authorList>
    </citation>
    <scope>NUCLEOTIDE SEQUENCE [LARGE SCALE GENOMIC DNA]</scope>
    <source>
        <strain evidence="1 2">DSM 4337</strain>
    </source>
</reference>
<comment type="caution">
    <text evidence="1">The sequence shown here is derived from an EMBL/GenBank/DDBJ whole genome shotgun (WGS) entry which is preliminary data.</text>
</comment>
<dbReference type="EMBL" id="LQWZ01000010">
    <property type="protein sequence ID" value="OAH58322.1"/>
    <property type="molecule type" value="Genomic_DNA"/>
</dbReference>
<dbReference type="Proteomes" id="UP000077271">
    <property type="component" value="Unassembled WGS sequence"/>
</dbReference>
<evidence type="ECO:0000313" key="2">
    <source>
        <dbReference type="Proteomes" id="UP000077271"/>
    </source>
</evidence>
<gene>
    <name evidence="1" type="ORF">AWH48_18270</name>
</gene>
<organism evidence="1 2">
    <name type="scientific">Domibacillus aminovorans</name>
    <dbReference type="NCBI Taxonomy" id="29332"/>
    <lineage>
        <taxon>Bacteria</taxon>
        <taxon>Bacillati</taxon>
        <taxon>Bacillota</taxon>
        <taxon>Bacilli</taxon>
        <taxon>Bacillales</taxon>
        <taxon>Bacillaceae</taxon>
        <taxon>Domibacillus</taxon>
    </lineage>
</organism>
<sequence length="106" mass="11937">MYAEEVSGINNDRTLSEVGKEAARMELKQKYGREFIEIAKKLRDDYDKAVVKAQTQAEVVLNAEPSKPDAITIKSFERELQTLKMNVMLGTNPETSIQAINEFAAK</sequence>
<dbReference type="AlphaFoldDB" id="A0A177KYL1"/>
<name>A0A177KYL1_9BACI</name>
<protein>
    <submittedName>
        <fullName evidence="1">Uncharacterized protein</fullName>
    </submittedName>
</protein>
<dbReference type="RefSeq" id="WP_082860532.1">
    <property type="nucleotide sequence ID" value="NZ_LQWZ01000010.1"/>
</dbReference>
<evidence type="ECO:0000313" key="1">
    <source>
        <dbReference type="EMBL" id="OAH58322.1"/>
    </source>
</evidence>
<accession>A0A177KYL1</accession>